<protein>
    <submittedName>
        <fullName evidence="2">Uncharacterized protein</fullName>
    </submittedName>
</protein>
<sequence length="118" mass="12721">MSTNLTLRRDGLPRSDQREPADPGAAVYWTDCTGADRCMAVDRYTKTAGNLAALAATLEAMRAIERHGGAEILDRVFTGFTALPRRARPRAPSRGGGAGRAAGCAWSDVEAAYRRRRA</sequence>
<gene>
    <name evidence="2" type="ORF">D9T17_01020</name>
</gene>
<feature type="region of interest" description="Disordered" evidence="1">
    <location>
        <begin position="1"/>
        <end position="23"/>
    </location>
</feature>
<reference evidence="2 3" key="1">
    <citation type="submission" date="2018-10" db="EMBL/GenBank/DDBJ databases">
        <title>The genome of Lysobacter enzymogenes OH11.</title>
        <authorList>
            <person name="Liu F."/>
            <person name="Zhao Y."/>
            <person name="Qian G."/>
            <person name="Chen Y."/>
            <person name="Xu H."/>
        </authorList>
    </citation>
    <scope>NUCLEOTIDE SEQUENCE [LARGE SCALE GENOMIC DNA]</scope>
    <source>
        <strain evidence="2 3">OH11</strain>
    </source>
</reference>
<comment type="caution">
    <text evidence="2">The sequence shown here is derived from an EMBL/GenBank/DDBJ whole genome shotgun (WGS) entry which is preliminary data.</text>
</comment>
<evidence type="ECO:0000256" key="1">
    <source>
        <dbReference type="SAM" id="MobiDB-lite"/>
    </source>
</evidence>
<organism evidence="2 3">
    <name type="scientific">Lysobacter enzymogenes</name>
    <dbReference type="NCBI Taxonomy" id="69"/>
    <lineage>
        <taxon>Bacteria</taxon>
        <taxon>Pseudomonadati</taxon>
        <taxon>Pseudomonadota</taxon>
        <taxon>Gammaproteobacteria</taxon>
        <taxon>Lysobacterales</taxon>
        <taxon>Lysobacteraceae</taxon>
        <taxon>Lysobacter</taxon>
    </lineage>
</organism>
<evidence type="ECO:0000313" key="2">
    <source>
        <dbReference type="EMBL" id="ROU09438.1"/>
    </source>
</evidence>
<name>A0A3N2RPR4_LYSEN</name>
<dbReference type="Proteomes" id="UP000275910">
    <property type="component" value="Unassembled WGS sequence"/>
</dbReference>
<proteinExistence type="predicted"/>
<evidence type="ECO:0000313" key="3">
    <source>
        <dbReference type="Proteomes" id="UP000275910"/>
    </source>
</evidence>
<feature type="compositionally biased region" description="Basic and acidic residues" evidence="1">
    <location>
        <begin position="7"/>
        <end position="21"/>
    </location>
</feature>
<dbReference type="EMBL" id="RCTY01000001">
    <property type="protein sequence ID" value="ROU09438.1"/>
    <property type="molecule type" value="Genomic_DNA"/>
</dbReference>
<dbReference type="RefSeq" id="WP_123645652.1">
    <property type="nucleotide sequence ID" value="NZ_RCTY01000001.1"/>
</dbReference>
<dbReference type="AlphaFoldDB" id="A0A3N2RPR4"/>
<accession>A0A3N2RPR4</accession>